<sequence>MAFAYVNPLSALWQRRGLSNLLMPEGFDAFAPQSETTARPPMRRPAGGTAGSAASGHGGRQAGTPTFSGQTGLSRQAGTPAQAGNSGPIGPAGISGQSEPAGQSSRPARRPSAAASQDGQSGQDLYGAPRQPAPGVQANAASGPPWKPLPPHVWPSPWRQQLEKTRPGLVLWTYWNLGLDLCDPQAEGRLERRAFLQKLLQDLAHPAGTHTFWPAGMPVAPEDRTPGTDQSLVPHADAFWSGTSRLGARGVVVMGSAAVKALGLPPGLRPLQQTRYRGHMVWVLWDVDYLQREDQRYASMLAFLRQSLRQVAR</sequence>
<feature type="compositionally biased region" description="Polar residues" evidence="1">
    <location>
        <begin position="64"/>
        <end position="85"/>
    </location>
</feature>
<dbReference type="RefSeq" id="WP_179980288.1">
    <property type="nucleotide sequence ID" value="NZ_LT608333.1"/>
</dbReference>
<evidence type="ECO:0000256" key="1">
    <source>
        <dbReference type="SAM" id="MobiDB-lite"/>
    </source>
</evidence>
<dbReference type="AlphaFoldDB" id="A0A212L545"/>
<name>A0A212L545_9BACT</name>
<gene>
    <name evidence="2" type="ORF">KL86DES1_20722</name>
</gene>
<reference evidence="2" key="1">
    <citation type="submission" date="2016-08" db="EMBL/GenBank/DDBJ databases">
        <authorList>
            <person name="Seilhamer J.J."/>
        </authorList>
    </citation>
    <scope>NUCLEOTIDE SEQUENCE</scope>
    <source>
        <strain evidence="2">86-1</strain>
    </source>
</reference>
<feature type="region of interest" description="Disordered" evidence="1">
    <location>
        <begin position="32"/>
        <end position="148"/>
    </location>
</feature>
<feature type="compositionally biased region" description="Low complexity" evidence="1">
    <location>
        <begin position="104"/>
        <end position="116"/>
    </location>
</feature>
<dbReference type="EMBL" id="FMJC01000002">
    <property type="protein sequence ID" value="SCM72597.1"/>
    <property type="molecule type" value="Genomic_DNA"/>
</dbReference>
<evidence type="ECO:0000313" key="2">
    <source>
        <dbReference type="EMBL" id="SCM72597.1"/>
    </source>
</evidence>
<protein>
    <submittedName>
        <fullName evidence="2">Uncharacterized protein</fullName>
    </submittedName>
</protein>
<accession>A0A212L545</accession>
<proteinExistence type="predicted"/>
<organism evidence="2">
    <name type="scientific">uncultured Desulfovibrio sp</name>
    <dbReference type="NCBI Taxonomy" id="167968"/>
    <lineage>
        <taxon>Bacteria</taxon>
        <taxon>Pseudomonadati</taxon>
        <taxon>Thermodesulfobacteriota</taxon>
        <taxon>Desulfovibrionia</taxon>
        <taxon>Desulfovibrionales</taxon>
        <taxon>Desulfovibrionaceae</taxon>
        <taxon>Desulfovibrio</taxon>
        <taxon>environmental samples</taxon>
    </lineage>
</organism>